<name>A0A9J7LKJ5_BRAFL</name>
<accession>A0A9J7LKJ5</accession>
<reference evidence="5" key="2">
    <citation type="submission" date="2025-08" db="UniProtKB">
        <authorList>
            <consortium name="RefSeq"/>
        </authorList>
    </citation>
    <scope>IDENTIFICATION</scope>
    <source>
        <strain evidence="5">S238N-H82</strain>
        <tissue evidence="5">Testes</tissue>
    </source>
</reference>
<keyword evidence="1" id="KW-0862">Zinc</keyword>
<dbReference type="AlphaFoldDB" id="A0A9J7LKJ5"/>
<dbReference type="InterPro" id="IPR013087">
    <property type="entry name" value="Znf_C2H2_type"/>
</dbReference>
<dbReference type="Pfam" id="PF00096">
    <property type="entry name" value="zf-C2H2"/>
    <property type="match status" value="1"/>
</dbReference>
<evidence type="ECO:0000313" key="4">
    <source>
        <dbReference type="Proteomes" id="UP000001554"/>
    </source>
</evidence>
<dbReference type="PANTHER" id="PTHR33936:SF25">
    <property type="entry name" value="C2H2-TYPE DOMAIN-CONTAINING PROTEIN"/>
    <property type="match status" value="1"/>
</dbReference>
<feature type="region of interest" description="Disordered" evidence="2">
    <location>
        <begin position="256"/>
        <end position="276"/>
    </location>
</feature>
<protein>
    <submittedName>
        <fullName evidence="5">Uncharacterized protein LOC118420864</fullName>
    </submittedName>
</protein>
<sequence length="458" mass="52343">MNSLHGSSSPSFPDETSKSVQLLQNLARMAPTCENSSASKAQTHFSCSRCNFVFFCEDSLKKHLAEVHKELQEDPDKANKTSVHPSGDEFTCSLCNKTFNLKNTLNRHLIRAHKLPREEICPAKEKTRRPKGGKFSCTHCDKSFSCKFNLKRHWRDFHKQEYDDPHKAKMATCIQPNCDRVFYHRTRMLKHLEDDHNLVLSSSTHRFDTERDFLDWKEREERKNLVQFTKQGGSTLGKLSRYSYYICQHDGSDRAHCARGQPQRLSSRRNKKGRVKTGAICPARMLVKAELNSSVLRVTYVSSHNHEPRPRILSARSRRKCSRTTPWGTGKRKTRGKVAPGGRGIQSDHEIRATNPATIHTEGNDAAMLIATDLHNGDADSDTDFEAPSPEFSMLEETKGYLAELIGLIEDKRVQRTVLPQIHDMLKKTVDQCEAIKAQVHLFQPEPSAQREHDYFCI</sequence>
<reference evidence="4" key="1">
    <citation type="journal article" date="2020" name="Nat. Ecol. Evol.">
        <title>Deeply conserved synteny resolves early events in vertebrate evolution.</title>
        <authorList>
            <person name="Simakov O."/>
            <person name="Marletaz F."/>
            <person name="Yue J.X."/>
            <person name="O'Connell B."/>
            <person name="Jenkins J."/>
            <person name="Brandt A."/>
            <person name="Calef R."/>
            <person name="Tung C.H."/>
            <person name="Huang T.K."/>
            <person name="Schmutz J."/>
            <person name="Satoh N."/>
            <person name="Yu J.K."/>
            <person name="Putnam N.H."/>
            <person name="Green R.E."/>
            <person name="Rokhsar D.S."/>
        </authorList>
    </citation>
    <scope>NUCLEOTIDE SEQUENCE [LARGE SCALE GENOMIC DNA]</scope>
    <source>
        <strain evidence="4">S238N-H82</strain>
    </source>
</reference>
<dbReference type="SMART" id="SM00355">
    <property type="entry name" value="ZnF_C2H2"/>
    <property type="match status" value="4"/>
</dbReference>
<organism evidence="4 5">
    <name type="scientific">Branchiostoma floridae</name>
    <name type="common">Florida lancelet</name>
    <name type="synonym">Amphioxus</name>
    <dbReference type="NCBI Taxonomy" id="7739"/>
    <lineage>
        <taxon>Eukaryota</taxon>
        <taxon>Metazoa</taxon>
        <taxon>Chordata</taxon>
        <taxon>Cephalochordata</taxon>
        <taxon>Leptocardii</taxon>
        <taxon>Amphioxiformes</taxon>
        <taxon>Branchiostomatidae</taxon>
        <taxon>Branchiostoma</taxon>
    </lineage>
</organism>
<keyword evidence="4" id="KW-1185">Reference proteome</keyword>
<feature type="domain" description="C2H2-type" evidence="3">
    <location>
        <begin position="90"/>
        <end position="118"/>
    </location>
</feature>
<feature type="domain" description="C2H2-type" evidence="3">
    <location>
        <begin position="45"/>
        <end position="73"/>
    </location>
</feature>
<dbReference type="OrthoDB" id="10031901at2759"/>
<evidence type="ECO:0000259" key="3">
    <source>
        <dbReference type="PROSITE" id="PS50157"/>
    </source>
</evidence>
<keyword evidence="1" id="KW-0479">Metal-binding</keyword>
<dbReference type="PROSITE" id="PS50157">
    <property type="entry name" value="ZINC_FINGER_C2H2_2"/>
    <property type="match status" value="3"/>
</dbReference>
<dbReference type="InterPro" id="IPR052797">
    <property type="entry name" value="RegFact_GeneExpr_CellDeath"/>
</dbReference>
<dbReference type="GO" id="GO:0008270">
    <property type="term" value="F:zinc ion binding"/>
    <property type="evidence" value="ECO:0007669"/>
    <property type="project" value="UniProtKB-KW"/>
</dbReference>
<dbReference type="KEGG" id="bfo:118420864"/>
<feature type="region of interest" description="Disordered" evidence="2">
    <location>
        <begin position="307"/>
        <end position="348"/>
    </location>
</feature>
<dbReference type="RefSeq" id="XP_035683804.1">
    <property type="nucleotide sequence ID" value="XM_035827911.1"/>
</dbReference>
<dbReference type="Proteomes" id="UP000001554">
    <property type="component" value="Chromosome 8"/>
</dbReference>
<proteinExistence type="predicted"/>
<dbReference type="SUPFAM" id="SSF57667">
    <property type="entry name" value="beta-beta-alpha zinc fingers"/>
    <property type="match status" value="2"/>
</dbReference>
<dbReference type="OMA" id="TCIQPNC"/>
<dbReference type="InterPro" id="IPR036236">
    <property type="entry name" value="Znf_C2H2_sf"/>
</dbReference>
<evidence type="ECO:0000256" key="2">
    <source>
        <dbReference type="SAM" id="MobiDB-lite"/>
    </source>
</evidence>
<keyword evidence="1" id="KW-0863">Zinc-finger</keyword>
<dbReference type="PROSITE" id="PS00028">
    <property type="entry name" value="ZINC_FINGER_C2H2_1"/>
    <property type="match status" value="4"/>
</dbReference>
<dbReference type="PANTHER" id="PTHR33936">
    <property type="entry name" value="PROTEIN CBG17840"/>
    <property type="match status" value="1"/>
</dbReference>
<dbReference type="Gene3D" id="3.30.160.60">
    <property type="entry name" value="Classic Zinc Finger"/>
    <property type="match status" value="2"/>
</dbReference>
<evidence type="ECO:0000256" key="1">
    <source>
        <dbReference type="PROSITE-ProRule" id="PRU00042"/>
    </source>
</evidence>
<feature type="compositionally biased region" description="Basic residues" evidence="2">
    <location>
        <begin position="266"/>
        <end position="275"/>
    </location>
</feature>
<feature type="domain" description="C2H2-type" evidence="3">
    <location>
        <begin position="135"/>
        <end position="163"/>
    </location>
</feature>
<gene>
    <name evidence="5" type="primary">LOC118420864</name>
</gene>
<dbReference type="GeneID" id="118420864"/>
<evidence type="ECO:0000313" key="5">
    <source>
        <dbReference type="RefSeq" id="XP_035683804.1"/>
    </source>
</evidence>